<dbReference type="Proteomes" id="UP000186953">
    <property type="component" value="Unassembled WGS sequence"/>
</dbReference>
<proteinExistence type="predicted"/>
<dbReference type="OrthoDB" id="1439983at2"/>
<evidence type="ECO:0000313" key="2">
    <source>
        <dbReference type="EMBL" id="SIQ40658.1"/>
    </source>
</evidence>
<evidence type="ECO:0000259" key="1">
    <source>
        <dbReference type="Pfam" id="PF12867"/>
    </source>
</evidence>
<dbReference type="RefSeq" id="WP_076547845.1">
    <property type="nucleotide sequence ID" value="NZ_FTMA01000001.1"/>
</dbReference>
<dbReference type="SUPFAM" id="SSF109854">
    <property type="entry name" value="DinB/YfiT-like putative metalloenzymes"/>
    <property type="match status" value="1"/>
</dbReference>
<evidence type="ECO:0000313" key="3">
    <source>
        <dbReference type="Proteomes" id="UP000186953"/>
    </source>
</evidence>
<protein>
    <submittedName>
        <fullName evidence="2">DinB superfamily protein</fullName>
    </submittedName>
</protein>
<sequence length="170" mass="19167">MENEEYEFWLSGPVQGVPDLLQPAAHALLQSERELKKYTTDFPKELLWAKAAGRASVGFHMNHITGVLDRMLTYSKDESLSEEQFQFLKTEGSFNLTTEVADLQEQFSTKVAEALAYFKTLPESSLTEKRTVGRKKLPTTVIGLLFHAAEHSQRHIGQLLVTVSVLQSKL</sequence>
<organism evidence="2 3">
    <name type="scientific">Maribacter ulvicola</name>
    <dbReference type="NCBI Taxonomy" id="228959"/>
    <lineage>
        <taxon>Bacteria</taxon>
        <taxon>Pseudomonadati</taxon>
        <taxon>Bacteroidota</taxon>
        <taxon>Flavobacteriia</taxon>
        <taxon>Flavobacteriales</taxon>
        <taxon>Flavobacteriaceae</taxon>
        <taxon>Maribacter</taxon>
    </lineage>
</organism>
<feature type="domain" description="DinB-like" evidence="1">
    <location>
        <begin position="28"/>
        <end position="159"/>
    </location>
</feature>
<dbReference type="Gene3D" id="1.20.120.450">
    <property type="entry name" value="dinb family like domain"/>
    <property type="match status" value="1"/>
</dbReference>
<name>A0A1N6SHS3_9FLAO</name>
<dbReference type="EMBL" id="FTMA01000001">
    <property type="protein sequence ID" value="SIQ40658.1"/>
    <property type="molecule type" value="Genomic_DNA"/>
</dbReference>
<keyword evidence="3" id="KW-1185">Reference proteome</keyword>
<dbReference type="Pfam" id="PF12867">
    <property type="entry name" value="DinB_2"/>
    <property type="match status" value="1"/>
</dbReference>
<dbReference type="InterPro" id="IPR024775">
    <property type="entry name" value="DinB-like"/>
</dbReference>
<gene>
    <name evidence="2" type="ORF">SAMN05421797_1011673</name>
</gene>
<accession>A0A1N6SHS3</accession>
<dbReference type="STRING" id="228959.SAMN05421797_1011673"/>
<dbReference type="AlphaFoldDB" id="A0A1N6SHS3"/>
<reference evidence="3" key="1">
    <citation type="submission" date="2017-01" db="EMBL/GenBank/DDBJ databases">
        <authorList>
            <person name="Varghese N."/>
            <person name="Submissions S."/>
        </authorList>
    </citation>
    <scope>NUCLEOTIDE SEQUENCE [LARGE SCALE GENOMIC DNA]</scope>
    <source>
        <strain evidence="3">DSM 15366</strain>
    </source>
</reference>
<dbReference type="InterPro" id="IPR034660">
    <property type="entry name" value="DinB/YfiT-like"/>
</dbReference>